<evidence type="ECO:0000256" key="5">
    <source>
        <dbReference type="ARBA" id="ARBA00022729"/>
    </source>
</evidence>
<protein>
    <submittedName>
        <fullName evidence="14">Uncharacterized protein</fullName>
    </submittedName>
</protein>
<evidence type="ECO:0000256" key="6">
    <source>
        <dbReference type="ARBA" id="ARBA00023002"/>
    </source>
</evidence>
<name>A0A165NAN6_EXIGL</name>
<evidence type="ECO:0000256" key="11">
    <source>
        <dbReference type="ARBA" id="ARBA00046340"/>
    </source>
</evidence>
<evidence type="ECO:0000256" key="3">
    <source>
        <dbReference type="ARBA" id="ARBA00022525"/>
    </source>
</evidence>
<keyword evidence="4" id="KW-0479">Metal-binding</keyword>
<evidence type="ECO:0000256" key="4">
    <source>
        <dbReference type="ARBA" id="ARBA00022723"/>
    </source>
</evidence>
<keyword evidence="15" id="KW-1185">Reference proteome</keyword>
<sequence>MLRSLSTTSLAAALFVTAVEGHIAPWGAGMFCKNGYYLSNTDQPNNNEVVNPLFNLTFNDWFMHGQCRNFPPPAGEFLNLPAGGSFTVEMAGNRGQTTLSFNGQFTSMDNVSASVICEDYVSSHVLPLEHPEYENGSWNNSCIITPNLHTKNHQDVAGSAFAIAYKSDISQVQFNDLVVFSVAGNTPWRRVQSFDVPQNMPACPSGGCICAWGWVPNNCGEPNMYMAPWKCQVTNVASTAQPLQPPRDPVWCEGNVAGCVQGAKKMIAWHQLDGNNVNTDGQPAQADGQARSPGYNEKMGFTDGAQNDIFVQHV</sequence>
<dbReference type="STRING" id="1314781.A0A165NAN6"/>
<dbReference type="InterPro" id="IPR054497">
    <property type="entry name" value="LPMO_AA14"/>
</dbReference>
<evidence type="ECO:0000313" key="14">
    <source>
        <dbReference type="EMBL" id="KZW00468.1"/>
    </source>
</evidence>
<keyword evidence="9" id="KW-1015">Disulfide bond</keyword>
<evidence type="ECO:0000256" key="1">
    <source>
        <dbReference type="ARBA" id="ARBA00001973"/>
    </source>
</evidence>
<feature type="signal peptide" evidence="13">
    <location>
        <begin position="1"/>
        <end position="21"/>
    </location>
</feature>
<gene>
    <name evidence="14" type="ORF">EXIGLDRAFT_830633</name>
</gene>
<evidence type="ECO:0000256" key="9">
    <source>
        <dbReference type="ARBA" id="ARBA00023157"/>
    </source>
</evidence>
<dbReference type="InParanoid" id="A0A165NAN6"/>
<organism evidence="14 15">
    <name type="scientific">Exidia glandulosa HHB12029</name>
    <dbReference type="NCBI Taxonomy" id="1314781"/>
    <lineage>
        <taxon>Eukaryota</taxon>
        <taxon>Fungi</taxon>
        <taxon>Dikarya</taxon>
        <taxon>Basidiomycota</taxon>
        <taxon>Agaricomycotina</taxon>
        <taxon>Agaricomycetes</taxon>
        <taxon>Auriculariales</taxon>
        <taxon>Exidiaceae</taxon>
        <taxon>Exidia</taxon>
    </lineage>
</organism>
<feature type="chain" id="PRO_5007863010" evidence="13">
    <location>
        <begin position="22"/>
        <end position="314"/>
    </location>
</feature>
<dbReference type="OrthoDB" id="2019572at2759"/>
<dbReference type="Pfam" id="PF22810">
    <property type="entry name" value="LPMO_AA14"/>
    <property type="match status" value="1"/>
</dbReference>
<dbReference type="GO" id="GO:0004497">
    <property type="term" value="F:monooxygenase activity"/>
    <property type="evidence" value="ECO:0007669"/>
    <property type="project" value="UniProtKB-KW"/>
</dbReference>
<keyword evidence="8" id="KW-0503">Monooxygenase</keyword>
<evidence type="ECO:0000256" key="7">
    <source>
        <dbReference type="ARBA" id="ARBA00023008"/>
    </source>
</evidence>
<reference evidence="14 15" key="1">
    <citation type="journal article" date="2016" name="Mol. Biol. Evol.">
        <title>Comparative Genomics of Early-Diverging Mushroom-Forming Fungi Provides Insights into the Origins of Lignocellulose Decay Capabilities.</title>
        <authorList>
            <person name="Nagy L.G."/>
            <person name="Riley R."/>
            <person name="Tritt A."/>
            <person name="Adam C."/>
            <person name="Daum C."/>
            <person name="Floudas D."/>
            <person name="Sun H."/>
            <person name="Yadav J.S."/>
            <person name="Pangilinan J."/>
            <person name="Larsson K.H."/>
            <person name="Matsuura K."/>
            <person name="Barry K."/>
            <person name="Labutti K."/>
            <person name="Kuo R."/>
            <person name="Ohm R.A."/>
            <person name="Bhattacharya S.S."/>
            <person name="Shirouzu T."/>
            <person name="Yoshinaga Y."/>
            <person name="Martin F.M."/>
            <person name="Grigoriev I.V."/>
            <person name="Hibbett D.S."/>
        </authorList>
    </citation>
    <scope>NUCLEOTIDE SEQUENCE [LARGE SCALE GENOMIC DNA]</scope>
    <source>
        <strain evidence="14 15">HHB12029</strain>
    </source>
</reference>
<dbReference type="GO" id="GO:0005576">
    <property type="term" value="C:extracellular region"/>
    <property type="evidence" value="ECO:0007669"/>
    <property type="project" value="UniProtKB-SubCell"/>
</dbReference>
<dbReference type="AlphaFoldDB" id="A0A165NAN6"/>
<dbReference type="GO" id="GO:0046872">
    <property type="term" value="F:metal ion binding"/>
    <property type="evidence" value="ECO:0007669"/>
    <property type="project" value="UniProtKB-KW"/>
</dbReference>
<dbReference type="EMBL" id="KV425900">
    <property type="protein sequence ID" value="KZW00468.1"/>
    <property type="molecule type" value="Genomic_DNA"/>
</dbReference>
<evidence type="ECO:0000256" key="8">
    <source>
        <dbReference type="ARBA" id="ARBA00023033"/>
    </source>
</evidence>
<evidence type="ECO:0000256" key="12">
    <source>
        <dbReference type="SAM" id="MobiDB-lite"/>
    </source>
</evidence>
<dbReference type="Proteomes" id="UP000077266">
    <property type="component" value="Unassembled WGS sequence"/>
</dbReference>
<comment type="similarity">
    <text evidence="11">Belongs to the polysaccharide monooxygenase AA14 family.</text>
</comment>
<evidence type="ECO:0000256" key="2">
    <source>
        <dbReference type="ARBA" id="ARBA00004613"/>
    </source>
</evidence>
<keyword evidence="3" id="KW-0964">Secreted</keyword>
<keyword evidence="10" id="KW-0325">Glycoprotein</keyword>
<proteinExistence type="inferred from homology"/>
<evidence type="ECO:0000256" key="10">
    <source>
        <dbReference type="ARBA" id="ARBA00023180"/>
    </source>
</evidence>
<comment type="cofactor">
    <cofactor evidence="1">
        <name>Cu(2+)</name>
        <dbReference type="ChEBI" id="CHEBI:29036"/>
    </cofactor>
</comment>
<accession>A0A165NAN6</accession>
<comment type="subcellular location">
    <subcellularLocation>
        <location evidence="2">Secreted</location>
    </subcellularLocation>
</comment>
<keyword evidence="7" id="KW-0186">Copper</keyword>
<keyword evidence="6" id="KW-0560">Oxidoreductase</keyword>
<evidence type="ECO:0000256" key="13">
    <source>
        <dbReference type="SAM" id="SignalP"/>
    </source>
</evidence>
<feature type="region of interest" description="Disordered" evidence="12">
    <location>
        <begin position="276"/>
        <end position="298"/>
    </location>
</feature>
<keyword evidence="5 13" id="KW-0732">Signal</keyword>
<evidence type="ECO:0000313" key="15">
    <source>
        <dbReference type="Proteomes" id="UP000077266"/>
    </source>
</evidence>